<gene>
    <name evidence="8" type="ORF">CTKZ_01160</name>
</gene>
<dbReference type="PANTHER" id="PTHR40079:SF4">
    <property type="entry name" value="GH26 DOMAIN-CONTAINING PROTEIN-RELATED"/>
    <property type="match status" value="1"/>
</dbReference>
<proteinExistence type="inferred from homology"/>
<dbReference type="PANTHER" id="PTHR40079">
    <property type="entry name" value="MANNAN ENDO-1,4-BETA-MANNOSIDASE E-RELATED"/>
    <property type="match status" value="1"/>
</dbReference>
<dbReference type="InterPro" id="IPR013783">
    <property type="entry name" value="Ig-like_fold"/>
</dbReference>
<dbReference type="SUPFAM" id="SSF49785">
    <property type="entry name" value="Galactose-binding domain-like"/>
    <property type="match status" value="1"/>
</dbReference>
<protein>
    <recommendedName>
        <fullName evidence="10">Mannan endo-1,4-beta-mannosidase</fullName>
    </recommendedName>
</protein>
<dbReference type="GO" id="GO:0008810">
    <property type="term" value="F:cellulase activity"/>
    <property type="evidence" value="ECO:0007669"/>
    <property type="project" value="InterPro"/>
</dbReference>
<evidence type="ECO:0000256" key="1">
    <source>
        <dbReference type="ARBA" id="ARBA00007754"/>
    </source>
</evidence>
<dbReference type="InterPro" id="IPR001119">
    <property type="entry name" value="SLH_dom"/>
</dbReference>
<dbReference type="GO" id="GO:0006080">
    <property type="term" value="P:substituted mannan metabolic process"/>
    <property type="evidence" value="ECO:0007669"/>
    <property type="project" value="InterPro"/>
</dbReference>
<dbReference type="PROSITE" id="PS51764">
    <property type="entry name" value="GH26"/>
    <property type="match status" value="1"/>
</dbReference>
<keyword evidence="9" id="KW-1185">Reference proteome</keyword>
<evidence type="ECO:0000256" key="2">
    <source>
        <dbReference type="ARBA" id="ARBA00022801"/>
    </source>
</evidence>
<dbReference type="AlphaFoldDB" id="A0A401UVG1"/>
<reference evidence="8 9" key="1">
    <citation type="submission" date="2018-11" db="EMBL/GenBank/DDBJ databases">
        <title>Draft genome sequence of Cellulomonas takizawaensis strain TKZ-21.</title>
        <authorList>
            <person name="Yamamura H."/>
            <person name="Hayashi T."/>
            <person name="Hamada M."/>
            <person name="Serisawa Y."/>
            <person name="Matsuyama K."/>
            <person name="Nakagawa Y."/>
            <person name="Otoguro M."/>
            <person name="Yanagida F."/>
            <person name="Hayakawa M."/>
        </authorList>
    </citation>
    <scope>NUCLEOTIDE SEQUENCE [LARGE SCALE GENOMIC DNA]</scope>
    <source>
        <strain evidence="8 9">TKZ-21</strain>
    </source>
</reference>
<dbReference type="InterPro" id="IPR008979">
    <property type="entry name" value="Galactose-bd-like_sf"/>
</dbReference>
<feature type="signal peptide" evidence="5">
    <location>
        <begin position="1"/>
        <end position="38"/>
    </location>
</feature>
<dbReference type="SUPFAM" id="SSF81296">
    <property type="entry name" value="E set domains"/>
    <property type="match status" value="1"/>
</dbReference>
<evidence type="ECO:0000256" key="5">
    <source>
        <dbReference type="SAM" id="SignalP"/>
    </source>
</evidence>
<sequence>MTNRSLPRRARGRSAARTLAATAAALAVTGLSALPAQSAPPVPAAHADDTVNIVDTGATAETRSLFSYLDDVRGDGILFGHQHTTSFGLTTGPTDGTTSDVKNVTGDFPAVFGWDTLIIEGKERPGVAENTRDQNIAVMADYIAKADALGGINTVSAHVENFVTGGSFYDTSGDTLRAVLPGGSHHADLVAYLDDIAELADQSRDADGNLIPIIFRPWHENAGSWFWWGAAFGSPGEYQELYRFTVEYLRDVKGVSNFLYAWGPGGGFGGNRDVYLRTYPGDQFVDVLGLDTYDNTASDAFLTGLVADLRMIAEIADEKGKISAFTEFGVTGGVGTSGSSPAQWFTKVLAAIKADPVASRNAYMETWANFDAGQHFVPVPGDALLEDFQAYAADPFTLFASEVSGAFDRAVDAAPAEPVVHIASPADAARVATSPSTVRVRVTNASATAASVQIAKGGTVVDTLDLTYDGSLWWSAPWSPTAAQLDNSTYTVSATATLAGGGTLDATNQVVLGPKPTFAPGVVDDFEGYGDDTALRAEYVTYGANTISLETGSVGSGAKALRLDYDFATQTYTGLGKQIGGDWSDFNELAIWVDPDGSNNKMVLQLNAGGVAYEAYPSLAGDEPQLVTIPFVDWRPAPWDTAHADRRISDADLKALTSFNIYVNSVDGGAASGSIVVDDIAALPGVEPPPLFSDVPKGHPYETEILWLHAQGLDDGYPDGTFKPTKVVKRGDAARLLFAYEKASFTPPAKPSFLDVKKSNAAYTAVEWLVAEGLVDDGLLFLPNAPLDRSSTAELLWRLAGSPEPEGTEAFRDVPTWHPYRTAITWATEVGVIDPASPYTFGVLKPVQRQEVARYLYRFDALPSPLQPVVLSDFTDGAQGWGPLDNGPGSATASGGALAIEAAAPDGGWFSFTPSAADWTGRTSLALDVVSTTGFDTKAAIQLGSSWQWCETAQVGWVSGPRTGDDPLVVDLTTLTAECGALLSDVKRVNLYFNAGTHVIDDVELR</sequence>
<dbReference type="OrthoDB" id="9816550at2"/>
<dbReference type="Proteomes" id="UP000288246">
    <property type="component" value="Unassembled WGS sequence"/>
</dbReference>
<comment type="similarity">
    <text evidence="1 4">Belongs to the glycosyl hydrolase 26 family.</text>
</comment>
<dbReference type="PROSITE" id="PS51272">
    <property type="entry name" value="SLH"/>
    <property type="match status" value="2"/>
</dbReference>
<evidence type="ECO:0000256" key="3">
    <source>
        <dbReference type="ARBA" id="ARBA00023295"/>
    </source>
</evidence>
<evidence type="ECO:0000313" key="8">
    <source>
        <dbReference type="EMBL" id="GCD18554.1"/>
    </source>
</evidence>
<name>A0A401UVG1_9CELL</name>
<dbReference type="Pfam" id="PF17957">
    <property type="entry name" value="Big_7"/>
    <property type="match status" value="1"/>
</dbReference>
<dbReference type="Gene3D" id="2.60.40.10">
    <property type="entry name" value="Immunoglobulins"/>
    <property type="match status" value="1"/>
</dbReference>
<dbReference type="Gene3D" id="3.20.20.80">
    <property type="entry name" value="Glycosidases"/>
    <property type="match status" value="1"/>
</dbReference>
<dbReference type="Pfam" id="PF03425">
    <property type="entry name" value="CBM_11"/>
    <property type="match status" value="1"/>
</dbReference>
<dbReference type="GO" id="GO:0030245">
    <property type="term" value="P:cellulose catabolic process"/>
    <property type="evidence" value="ECO:0007669"/>
    <property type="project" value="InterPro"/>
</dbReference>
<comment type="caution">
    <text evidence="8">The sequence shown here is derived from an EMBL/GenBank/DDBJ whole genome shotgun (WGS) entry which is preliminary data.</text>
</comment>
<dbReference type="EMBL" id="BHYL01000010">
    <property type="protein sequence ID" value="GCD18554.1"/>
    <property type="molecule type" value="Genomic_DNA"/>
</dbReference>
<dbReference type="PRINTS" id="PR00739">
    <property type="entry name" value="GLHYDRLASE26"/>
</dbReference>
<dbReference type="InterPro" id="IPR022790">
    <property type="entry name" value="GH26_dom"/>
</dbReference>
<feature type="domain" description="SLH" evidence="6">
    <location>
        <begin position="807"/>
        <end position="870"/>
    </location>
</feature>
<dbReference type="InterPro" id="IPR000805">
    <property type="entry name" value="Glyco_hydro_26"/>
</dbReference>
<dbReference type="Pfam" id="PF00395">
    <property type="entry name" value="SLH"/>
    <property type="match status" value="1"/>
</dbReference>
<evidence type="ECO:0000259" key="7">
    <source>
        <dbReference type="PROSITE" id="PS51764"/>
    </source>
</evidence>
<feature type="domain" description="GH26" evidence="7">
    <location>
        <begin position="60"/>
        <end position="401"/>
    </location>
</feature>
<dbReference type="SUPFAM" id="SSF51445">
    <property type="entry name" value="(Trans)glycosidases"/>
    <property type="match status" value="1"/>
</dbReference>
<keyword evidence="2 4" id="KW-0378">Hydrolase</keyword>
<evidence type="ECO:0000256" key="4">
    <source>
        <dbReference type="PROSITE-ProRule" id="PRU01100"/>
    </source>
</evidence>
<dbReference type="InterPro" id="IPR017853">
    <property type="entry name" value="GH"/>
</dbReference>
<dbReference type="GO" id="GO:0016985">
    <property type="term" value="F:mannan endo-1,4-beta-mannosidase activity"/>
    <property type="evidence" value="ECO:0007669"/>
    <property type="project" value="InterPro"/>
</dbReference>
<dbReference type="Pfam" id="PF02156">
    <property type="entry name" value="Glyco_hydro_26"/>
    <property type="match status" value="1"/>
</dbReference>
<dbReference type="InterPro" id="IPR005087">
    <property type="entry name" value="CBM11"/>
</dbReference>
<evidence type="ECO:0000259" key="6">
    <source>
        <dbReference type="PROSITE" id="PS51272"/>
    </source>
</evidence>
<feature type="domain" description="SLH" evidence="6">
    <location>
        <begin position="688"/>
        <end position="751"/>
    </location>
</feature>
<keyword evidence="5" id="KW-0732">Signal</keyword>
<keyword evidence="3 4" id="KW-0326">Glycosidase</keyword>
<organism evidence="8 9">
    <name type="scientific">Cellulomonas algicola</name>
    <dbReference type="NCBI Taxonomy" id="2071633"/>
    <lineage>
        <taxon>Bacteria</taxon>
        <taxon>Bacillati</taxon>
        <taxon>Actinomycetota</taxon>
        <taxon>Actinomycetes</taxon>
        <taxon>Micrococcales</taxon>
        <taxon>Cellulomonadaceae</taxon>
        <taxon>Cellulomonas</taxon>
    </lineage>
</organism>
<feature type="chain" id="PRO_5039289724" description="Mannan endo-1,4-beta-mannosidase" evidence="5">
    <location>
        <begin position="39"/>
        <end position="1006"/>
    </location>
</feature>
<dbReference type="RefSeq" id="WP_124341108.1">
    <property type="nucleotide sequence ID" value="NZ_BHYL01000010.1"/>
</dbReference>
<dbReference type="Gene3D" id="2.60.120.260">
    <property type="entry name" value="Galactose-binding domain-like"/>
    <property type="match status" value="1"/>
</dbReference>
<feature type="active site" description="Nucleophile" evidence="4">
    <location>
        <position position="327"/>
    </location>
</feature>
<dbReference type="InterPro" id="IPR014756">
    <property type="entry name" value="Ig_E-set"/>
</dbReference>
<evidence type="ECO:0000313" key="9">
    <source>
        <dbReference type="Proteomes" id="UP000288246"/>
    </source>
</evidence>
<evidence type="ECO:0008006" key="10">
    <source>
        <dbReference type="Google" id="ProtNLM"/>
    </source>
</evidence>
<feature type="active site" description="Proton donor" evidence="4">
    <location>
        <position position="220"/>
    </location>
</feature>
<accession>A0A401UVG1</accession>